<organism evidence="5 6">
    <name type="scientific">Planctomicrobium piriforme</name>
    <dbReference type="NCBI Taxonomy" id="1576369"/>
    <lineage>
        <taxon>Bacteria</taxon>
        <taxon>Pseudomonadati</taxon>
        <taxon>Planctomycetota</taxon>
        <taxon>Planctomycetia</taxon>
        <taxon>Planctomycetales</taxon>
        <taxon>Planctomycetaceae</taxon>
        <taxon>Planctomicrobium</taxon>
    </lineage>
</organism>
<keyword evidence="2" id="KW-0547">Nucleotide-binding</keyword>
<sequence length="312" mass="33039">MSDERPEFAFINWIARQSGSRTEVQLGIGDDAAVLSSGGKDWVVTKDVITAGVHFDAKTPLALVGRKALAVNISDLAAMAAQPCAAFIGIVLPKSMTRSAAEELYRGLQQLASEWDICIGGGDTNSWDGPLVVSVTLLGLVESGQAVRRDGAQPDDWIFVTGPLGGSLESGRHLTFTPRIREAETLKQAVTLHAMLDLSDGLGSDLFHLLDRSGVGAILNADSIPIHPDVSKTLPSAARLQHALSDGEDFELLFTVSAADGQRLIERPPPGVELFRIGEITAAPGASLVVDGEEQTLPRSGWSHGFGQTAID</sequence>
<dbReference type="PANTHER" id="PTHR30270">
    <property type="entry name" value="THIAMINE-MONOPHOSPHATE KINASE"/>
    <property type="match status" value="1"/>
</dbReference>
<dbReference type="AlphaFoldDB" id="A0A1I3DCN8"/>
<dbReference type="InterPro" id="IPR036676">
    <property type="entry name" value="PurM-like_C_sf"/>
</dbReference>
<comment type="miscellaneous">
    <text evidence="2">Reaction mechanism of ThiL seems to utilize a direct, inline transfer of the gamma-phosphate of ATP to TMP rather than a phosphorylated enzyme intermediate.</text>
</comment>
<dbReference type="Pfam" id="PF00586">
    <property type="entry name" value="AIRS"/>
    <property type="match status" value="1"/>
</dbReference>
<evidence type="ECO:0000313" key="6">
    <source>
        <dbReference type="Proteomes" id="UP000199518"/>
    </source>
</evidence>
<evidence type="ECO:0000256" key="1">
    <source>
        <dbReference type="ARBA" id="ARBA00022977"/>
    </source>
</evidence>
<feature type="binding site" evidence="2">
    <location>
        <position position="199"/>
    </location>
    <ligand>
        <name>ATP</name>
        <dbReference type="ChEBI" id="CHEBI:30616"/>
    </ligand>
</feature>
<dbReference type="CDD" id="cd02194">
    <property type="entry name" value="ThiL"/>
    <property type="match status" value="1"/>
</dbReference>
<dbReference type="EMBL" id="FOQD01000003">
    <property type="protein sequence ID" value="SFH84241.1"/>
    <property type="molecule type" value="Genomic_DNA"/>
</dbReference>
<comment type="function">
    <text evidence="2">Catalyzes the ATP-dependent phosphorylation of thiamine-monophosphate (TMP) to form thiamine-pyrophosphate (TPP), the active form of vitamin B1.</text>
</comment>
<dbReference type="InterPro" id="IPR010918">
    <property type="entry name" value="PurM-like_C_dom"/>
</dbReference>
<feature type="binding site" evidence="2">
    <location>
        <position position="197"/>
    </location>
    <ligand>
        <name>Mg(2+)</name>
        <dbReference type="ChEBI" id="CHEBI:18420"/>
        <label>3</label>
    </ligand>
</feature>
<feature type="binding site" evidence="2">
    <location>
        <position position="123"/>
    </location>
    <ligand>
        <name>Mg(2+)</name>
        <dbReference type="ChEBI" id="CHEBI:18420"/>
        <label>1</label>
    </ligand>
</feature>
<dbReference type="UniPathway" id="UPA00060">
    <property type="reaction ID" value="UER00142"/>
</dbReference>
<keyword evidence="2" id="KW-0479">Metal-binding</keyword>
<protein>
    <recommendedName>
        <fullName evidence="2">Thiamine-monophosphate kinase</fullName>
        <shortName evidence="2">TMP kinase</shortName>
        <shortName evidence="2">Thiamine-phosphate kinase</shortName>
        <ecNumber evidence="2">2.7.4.16</ecNumber>
    </recommendedName>
</protein>
<feature type="binding site" evidence="2">
    <location>
        <position position="149"/>
    </location>
    <ligand>
        <name>ATP</name>
        <dbReference type="ChEBI" id="CHEBI:30616"/>
    </ligand>
</feature>
<comment type="pathway">
    <text evidence="2">Cofactor biosynthesis; thiamine diphosphate biosynthesis; thiamine diphosphate from thiamine phosphate: step 1/1.</text>
</comment>
<feature type="binding site" evidence="2">
    <location>
        <position position="248"/>
    </location>
    <ligand>
        <name>substrate</name>
    </ligand>
</feature>
<feature type="binding site" evidence="2">
    <location>
        <position position="200"/>
    </location>
    <ligand>
        <name>Mg(2+)</name>
        <dbReference type="ChEBI" id="CHEBI:18420"/>
        <label>5</label>
    </ligand>
</feature>
<feature type="binding site" evidence="2">
    <location>
        <position position="47"/>
    </location>
    <ligand>
        <name>Mg(2+)</name>
        <dbReference type="ChEBI" id="CHEBI:18420"/>
        <label>2</label>
    </ligand>
</feature>
<dbReference type="RefSeq" id="WP_092048195.1">
    <property type="nucleotide sequence ID" value="NZ_FOQD01000003.1"/>
</dbReference>
<feature type="binding site" evidence="2">
    <location>
        <position position="31"/>
    </location>
    <ligand>
        <name>Mg(2+)</name>
        <dbReference type="ChEBI" id="CHEBI:18420"/>
        <label>4</label>
    </ligand>
</feature>
<comment type="catalytic activity">
    <reaction evidence="2">
        <text>thiamine phosphate + ATP = thiamine diphosphate + ADP</text>
        <dbReference type="Rhea" id="RHEA:15913"/>
        <dbReference type="ChEBI" id="CHEBI:30616"/>
        <dbReference type="ChEBI" id="CHEBI:37575"/>
        <dbReference type="ChEBI" id="CHEBI:58937"/>
        <dbReference type="ChEBI" id="CHEBI:456216"/>
        <dbReference type="EC" id="2.7.4.16"/>
    </reaction>
</comment>
<accession>A0A1I3DCN8</accession>
<dbReference type="HAMAP" id="MF_02128">
    <property type="entry name" value="TMP_kinase"/>
    <property type="match status" value="1"/>
</dbReference>
<keyword evidence="2" id="KW-0067">ATP-binding</keyword>
<dbReference type="Gene3D" id="3.90.650.10">
    <property type="entry name" value="PurM-like C-terminal domain"/>
    <property type="match status" value="1"/>
</dbReference>
<feature type="binding site" evidence="2">
    <location>
        <position position="75"/>
    </location>
    <ligand>
        <name>Mg(2+)</name>
        <dbReference type="ChEBI" id="CHEBI:18420"/>
        <label>2</label>
    </ligand>
</feature>
<reference evidence="6" key="1">
    <citation type="submission" date="2016-10" db="EMBL/GenBank/DDBJ databases">
        <authorList>
            <person name="Varghese N."/>
            <person name="Submissions S."/>
        </authorList>
    </citation>
    <scope>NUCLEOTIDE SEQUENCE [LARGE SCALE GENOMIC DNA]</scope>
    <source>
        <strain evidence="6">DSM 26348</strain>
    </source>
</reference>
<dbReference type="GO" id="GO:0009229">
    <property type="term" value="P:thiamine diphosphate biosynthetic process"/>
    <property type="evidence" value="ECO:0007669"/>
    <property type="project" value="UniProtKB-UniRule"/>
</dbReference>
<dbReference type="NCBIfam" id="TIGR01379">
    <property type="entry name" value="thiL"/>
    <property type="match status" value="1"/>
</dbReference>
<feature type="binding site" evidence="2">
    <location>
        <position position="105"/>
    </location>
    <ligand>
        <name>ATP</name>
        <dbReference type="ChEBI" id="CHEBI:30616"/>
    </ligand>
</feature>
<dbReference type="InterPro" id="IPR036921">
    <property type="entry name" value="PurM-like_N_sf"/>
</dbReference>
<proteinExistence type="inferred from homology"/>
<feature type="binding site" evidence="2">
    <location>
        <position position="75"/>
    </location>
    <ligand>
        <name>Mg(2+)</name>
        <dbReference type="ChEBI" id="CHEBI:18420"/>
        <label>3</label>
    </ligand>
</feature>
<keyword evidence="6" id="KW-1185">Reference proteome</keyword>
<keyword evidence="1 2" id="KW-0784">Thiamine biosynthesis</keyword>
<feature type="binding site" evidence="2">
    <location>
        <position position="47"/>
    </location>
    <ligand>
        <name>Mg(2+)</name>
        <dbReference type="ChEBI" id="CHEBI:18420"/>
        <label>1</label>
    </ligand>
</feature>
<dbReference type="SUPFAM" id="SSF55326">
    <property type="entry name" value="PurM N-terminal domain-like"/>
    <property type="match status" value="1"/>
</dbReference>
<feature type="binding site" evidence="2">
    <location>
        <begin position="122"/>
        <end position="123"/>
    </location>
    <ligand>
        <name>ATP</name>
        <dbReference type="ChEBI" id="CHEBI:30616"/>
    </ligand>
</feature>
<dbReference type="GO" id="GO:0009228">
    <property type="term" value="P:thiamine biosynthetic process"/>
    <property type="evidence" value="ECO:0007669"/>
    <property type="project" value="UniProtKB-KW"/>
</dbReference>
<dbReference type="SUPFAM" id="SSF56042">
    <property type="entry name" value="PurM C-terminal domain-like"/>
    <property type="match status" value="1"/>
</dbReference>
<keyword evidence="2 5" id="KW-0418">Kinase</keyword>
<feature type="domain" description="PurM-like N-terminal" evidence="3">
    <location>
        <begin position="29"/>
        <end position="141"/>
    </location>
</feature>
<gene>
    <name evidence="2" type="primary">thiL</name>
    <name evidence="5" type="ORF">SAMN05421753_103174</name>
</gene>
<dbReference type="GO" id="GO:0005524">
    <property type="term" value="F:ATP binding"/>
    <property type="evidence" value="ECO:0007669"/>
    <property type="project" value="UniProtKB-UniRule"/>
</dbReference>
<dbReference type="Proteomes" id="UP000199518">
    <property type="component" value="Unassembled WGS sequence"/>
</dbReference>
<dbReference type="GO" id="GO:0009030">
    <property type="term" value="F:thiamine-phosphate kinase activity"/>
    <property type="evidence" value="ECO:0007669"/>
    <property type="project" value="UniProtKB-UniRule"/>
</dbReference>
<name>A0A1I3DCN8_9PLAN</name>
<dbReference type="GO" id="GO:0000287">
    <property type="term" value="F:magnesium ion binding"/>
    <property type="evidence" value="ECO:0007669"/>
    <property type="project" value="UniProtKB-UniRule"/>
</dbReference>
<feature type="binding site" evidence="2">
    <location>
        <position position="45"/>
    </location>
    <ligand>
        <name>Mg(2+)</name>
        <dbReference type="ChEBI" id="CHEBI:18420"/>
        <label>4</label>
    </ligand>
</feature>
<feature type="binding site" evidence="2">
    <location>
        <position position="75"/>
    </location>
    <ligand>
        <name>Mg(2+)</name>
        <dbReference type="ChEBI" id="CHEBI:18420"/>
        <label>4</label>
    </ligand>
</feature>
<evidence type="ECO:0000313" key="5">
    <source>
        <dbReference type="EMBL" id="SFH84241.1"/>
    </source>
</evidence>
<evidence type="ECO:0000259" key="4">
    <source>
        <dbReference type="Pfam" id="PF02769"/>
    </source>
</evidence>
<dbReference type="Gene3D" id="3.30.1330.10">
    <property type="entry name" value="PurM-like, N-terminal domain"/>
    <property type="match status" value="1"/>
</dbReference>
<dbReference type="Pfam" id="PF02769">
    <property type="entry name" value="AIRS_C"/>
    <property type="match status" value="1"/>
</dbReference>
<dbReference type="OrthoDB" id="9802811at2"/>
<dbReference type="InterPro" id="IPR016188">
    <property type="entry name" value="PurM-like_N"/>
</dbReference>
<dbReference type="PIRSF" id="PIRSF005303">
    <property type="entry name" value="Thiam_monoph_kin"/>
    <property type="match status" value="1"/>
</dbReference>
<evidence type="ECO:0000259" key="3">
    <source>
        <dbReference type="Pfam" id="PF00586"/>
    </source>
</evidence>
<dbReference type="STRING" id="1576369.SAMN05421753_103174"/>
<keyword evidence="2" id="KW-0460">Magnesium</keyword>
<dbReference type="PANTHER" id="PTHR30270:SF0">
    <property type="entry name" value="THIAMINE-MONOPHOSPHATE KINASE"/>
    <property type="match status" value="1"/>
</dbReference>
<evidence type="ECO:0000256" key="2">
    <source>
        <dbReference type="HAMAP-Rule" id="MF_02128"/>
    </source>
</evidence>
<keyword evidence="2" id="KW-0808">Transferase</keyword>
<comment type="caution">
    <text evidence="2">Lacks conserved residue(s) required for the propagation of feature annotation.</text>
</comment>
<dbReference type="InterPro" id="IPR006283">
    <property type="entry name" value="ThiL-like"/>
</dbReference>
<feature type="binding site" evidence="2">
    <location>
        <position position="302"/>
    </location>
    <ligand>
        <name>substrate</name>
    </ligand>
</feature>
<feature type="binding site" evidence="2">
    <location>
        <position position="54"/>
    </location>
    <ligand>
        <name>substrate</name>
    </ligand>
</feature>
<dbReference type="EC" id="2.7.4.16" evidence="2"/>
<feature type="binding site" evidence="2">
    <location>
        <position position="31"/>
    </location>
    <ligand>
        <name>Mg(2+)</name>
        <dbReference type="ChEBI" id="CHEBI:18420"/>
        <label>3</label>
    </ligand>
</feature>
<feature type="domain" description="PurM-like C-terminal" evidence="4">
    <location>
        <begin position="173"/>
        <end position="290"/>
    </location>
</feature>
<comment type="similarity">
    <text evidence="2">Belongs to the thiamine-monophosphate kinase family.</text>
</comment>